<dbReference type="CDD" id="cd13585">
    <property type="entry name" value="PBP2_TMBP_like"/>
    <property type="match status" value="1"/>
</dbReference>
<dbReference type="RefSeq" id="WP_378099753.1">
    <property type="nucleotide sequence ID" value="NZ_JBHSEP010000017.1"/>
</dbReference>
<proteinExistence type="predicted"/>
<dbReference type="InterPro" id="IPR050490">
    <property type="entry name" value="Bact_solute-bd_prot1"/>
</dbReference>
<dbReference type="PANTHER" id="PTHR43649">
    <property type="entry name" value="ARABINOSE-BINDING PROTEIN-RELATED"/>
    <property type="match status" value="1"/>
</dbReference>
<keyword evidence="3" id="KW-1185">Reference proteome</keyword>
<feature type="chain" id="PRO_5046910422" evidence="1">
    <location>
        <begin position="25"/>
        <end position="457"/>
    </location>
</feature>
<dbReference type="Proteomes" id="UP001596028">
    <property type="component" value="Unassembled WGS sequence"/>
</dbReference>
<dbReference type="InterPro" id="IPR006059">
    <property type="entry name" value="SBP"/>
</dbReference>
<dbReference type="PROSITE" id="PS51257">
    <property type="entry name" value="PROKAR_LIPOPROTEIN"/>
    <property type="match status" value="1"/>
</dbReference>
<dbReference type="Pfam" id="PF01547">
    <property type="entry name" value="SBP_bac_1"/>
    <property type="match status" value="1"/>
</dbReference>
<feature type="signal peptide" evidence="1">
    <location>
        <begin position="1"/>
        <end position="24"/>
    </location>
</feature>
<dbReference type="PANTHER" id="PTHR43649:SF12">
    <property type="entry name" value="DIACETYLCHITOBIOSE BINDING PROTEIN DASA"/>
    <property type="match status" value="1"/>
</dbReference>
<dbReference type="EMBL" id="JBHSEP010000017">
    <property type="protein sequence ID" value="MFC4600560.1"/>
    <property type="molecule type" value="Genomic_DNA"/>
</dbReference>
<sequence>MLKAYGWKRFISIALSLVVVFSLAACGGSNSEGSGEAPNADRLKDQKELNILFPASSFTESIQPLVKEFEEKEGVKVNLELIGIQNYFDKVMVELSTGSDAYDLFYVFGEKISQYVDGGWLNPLDELIADKTLTDDQLLDKDDFMERAVTSGTFDGQLYGIPVLASTTLLYYRTDLFEQAGLTSPPNTWDELAEYAKKLHKDGIAGVAMRGSRAQTESTWTFSMPMYAFGGGYVKDFPEDMTPIVDSPEVAQAADYYADLLRNYSIKGATTSKYSDIIVSVQQGDVAMWIDGAPLVKQYDDPEKSKSSGKIGYAIVPEGPSGRFAALNTHFLSMNQKSENKELAWKFMQWATSKEMFVKLAVDGWHVAGTRESVYSDPRFLEKNNYGDGEWAAKYVETLDKYARDPYYPLNPEWPEVSDKVSEALSNVLSGQQSSVDAFKKANEEIAKIYKNAGYLE</sequence>
<keyword evidence="1" id="KW-0732">Signal</keyword>
<dbReference type="Gene3D" id="3.40.190.10">
    <property type="entry name" value="Periplasmic binding protein-like II"/>
    <property type="match status" value="2"/>
</dbReference>
<evidence type="ECO:0000256" key="1">
    <source>
        <dbReference type="SAM" id="SignalP"/>
    </source>
</evidence>
<organism evidence="2 3">
    <name type="scientific">Cohnella hongkongensis</name>
    <dbReference type="NCBI Taxonomy" id="178337"/>
    <lineage>
        <taxon>Bacteria</taxon>
        <taxon>Bacillati</taxon>
        <taxon>Bacillota</taxon>
        <taxon>Bacilli</taxon>
        <taxon>Bacillales</taxon>
        <taxon>Paenibacillaceae</taxon>
        <taxon>Cohnella</taxon>
    </lineage>
</organism>
<name>A0ABV9FIH6_9BACL</name>
<comment type="caution">
    <text evidence="2">The sequence shown here is derived from an EMBL/GenBank/DDBJ whole genome shotgun (WGS) entry which is preliminary data.</text>
</comment>
<accession>A0ABV9FIH6</accession>
<evidence type="ECO:0000313" key="2">
    <source>
        <dbReference type="EMBL" id="MFC4600560.1"/>
    </source>
</evidence>
<dbReference type="SUPFAM" id="SSF53850">
    <property type="entry name" value="Periplasmic binding protein-like II"/>
    <property type="match status" value="1"/>
</dbReference>
<gene>
    <name evidence="2" type="ORF">ACFO3S_20115</name>
</gene>
<evidence type="ECO:0000313" key="3">
    <source>
        <dbReference type="Proteomes" id="UP001596028"/>
    </source>
</evidence>
<protein>
    <submittedName>
        <fullName evidence="2">Extracellular solute-binding protein</fullName>
    </submittedName>
</protein>
<reference evidence="3" key="1">
    <citation type="journal article" date="2019" name="Int. J. Syst. Evol. Microbiol.">
        <title>The Global Catalogue of Microorganisms (GCM) 10K type strain sequencing project: providing services to taxonomists for standard genome sequencing and annotation.</title>
        <authorList>
            <consortium name="The Broad Institute Genomics Platform"/>
            <consortium name="The Broad Institute Genome Sequencing Center for Infectious Disease"/>
            <person name="Wu L."/>
            <person name="Ma J."/>
        </authorList>
    </citation>
    <scope>NUCLEOTIDE SEQUENCE [LARGE SCALE GENOMIC DNA]</scope>
    <source>
        <strain evidence="3">CCUG 49571</strain>
    </source>
</reference>